<evidence type="ECO:0000313" key="1">
    <source>
        <dbReference type="EMBL" id="RKO83052.1"/>
    </source>
</evidence>
<keyword evidence="2" id="KW-1185">Reference proteome</keyword>
<organism evidence="1 2">
    <name type="scientific">Blyttiomyces helicus</name>
    <dbReference type="NCBI Taxonomy" id="388810"/>
    <lineage>
        <taxon>Eukaryota</taxon>
        <taxon>Fungi</taxon>
        <taxon>Fungi incertae sedis</taxon>
        <taxon>Chytridiomycota</taxon>
        <taxon>Chytridiomycota incertae sedis</taxon>
        <taxon>Chytridiomycetes</taxon>
        <taxon>Chytridiomycetes incertae sedis</taxon>
        <taxon>Blyttiomyces</taxon>
    </lineage>
</organism>
<dbReference type="AlphaFoldDB" id="A0A4P9VVA5"/>
<gene>
    <name evidence="1" type="ORF">BDK51DRAFT_44429</name>
</gene>
<dbReference type="Proteomes" id="UP000269721">
    <property type="component" value="Unassembled WGS sequence"/>
</dbReference>
<protein>
    <submittedName>
        <fullName evidence="1">Uncharacterized protein</fullName>
    </submittedName>
</protein>
<evidence type="ECO:0000313" key="2">
    <source>
        <dbReference type="Proteomes" id="UP000269721"/>
    </source>
</evidence>
<accession>A0A4P9VVA5</accession>
<name>A0A4P9VVA5_9FUNG</name>
<reference evidence="2" key="1">
    <citation type="journal article" date="2018" name="Nat. Microbiol.">
        <title>Leveraging single-cell genomics to expand the fungal tree of life.</title>
        <authorList>
            <person name="Ahrendt S.R."/>
            <person name="Quandt C.A."/>
            <person name="Ciobanu D."/>
            <person name="Clum A."/>
            <person name="Salamov A."/>
            <person name="Andreopoulos B."/>
            <person name="Cheng J.F."/>
            <person name="Woyke T."/>
            <person name="Pelin A."/>
            <person name="Henrissat B."/>
            <person name="Reynolds N.K."/>
            <person name="Benny G.L."/>
            <person name="Smith M.E."/>
            <person name="James T.Y."/>
            <person name="Grigoriev I.V."/>
        </authorList>
    </citation>
    <scope>NUCLEOTIDE SEQUENCE [LARGE SCALE GENOMIC DNA]</scope>
</reference>
<proteinExistence type="predicted"/>
<sequence>ISFKTTITCDLSHTIYTLAVELEDARLARDDLASRHAETVEGLESMSDQLTAAHGELDRVRARCEVVMSENAELVERLAMEMEETGRLRAVVDAAREEWEERENEEEYPDMGELEKAVEAMTEGEEEGQASTLPTLLHTTKSISDQTVPLNIAPTTAPAAEPNTGSTHETTIPHAHIAALQEELAVAREQHDLRNDLTRFGVGTGKRVVVVVPEIVDPEWVREGDDEVGRVEG</sequence>
<dbReference type="EMBL" id="ML001730">
    <property type="protein sequence ID" value="RKO83052.1"/>
    <property type="molecule type" value="Genomic_DNA"/>
</dbReference>
<feature type="non-terminal residue" evidence="1">
    <location>
        <position position="1"/>
    </location>
</feature>